<keyword evidence="3" id="KW-0547">Nucleotide-binding</keyword>
<keyword evidence="16" id="KW-1185">Reference proteome</keyword>
<sequence length="1159" mass="134255">MYIENKVSDSESKQYHFPDIYFQDITEIHNNKEFSVKRKYTGLYTVFINIIEEKTQNCRISFSGVFPRMTYICKNHDFSDTEIYHLNKFRIHCNRIRQNRDIPSYEDYLHDLKSLSDFIAKIYERPIPENLKECLPHATRSITSADYAPDINIRITVSSWDKDFITGYTEDDNSVFVKIDYHKYAQNNDLDYIADLLAENTQLYLLNTKIEKNGILCPEQIIYEPDYLLEISTIARCWKEYGDHPCNYLLEKISPARNTPAMLLGNLAGQFLDETINTQDLHENSYNNSIKRFFIKSALKIITCEESLKDFHHQAKEQMKNIRNFVEKIFPEIHNIERDKLILEPSFICKELGIQGRVDLLQDNYKILMEQKSGKRDIYTNGHKEEHYIQMLLYRLLLSYNFNIKSKDSEQYLLYSKYPDGLMLESSSDPNLMRKILRLRNRIVKYEMLYAEGAIKNILENLTPEELNINAKTNVLWKKFQLPHIRQILSIYQNASYLEKCYFARLFTFISKEHLLAKTGNSSKNRGFSGIWRCEVAEKESTGDILTGLDLVNKEESGIYGGYDTITFSVPSQEDDLLPNFRNGDIVLLYSYPEGDIPNACKAKILRGTIKNICYTEVTVRLQSPQKNTCIFPENQKWVIEHDFWESSYTSIYQALFAFLSADKKRKELLLNLCLPTKDSTKKLNGNYNTENVFLNDVILKAKQANDYFLLIGPPGTGKTSYALVAMVKEALSESSSILLSAYTNRAVDEICDKMDKHKIQYIRIGSELSCDERFRKNLLDEKIRLNPNADIVRKVIQETRVFVGTITSISGKLNLFGIKHFDLAIIDEASQILEPNLLGILCARHKNQTAIDKFIFIGDHKQLPAVVQQSERESIVSEPELIKIGMSDCRNSLFERLINIQKKNGSEDFIHMLFKQGRMHPEISSFSNEIFYEKKLKPIPLKHQLEILHCPSYDKSDGLQNLIASHRLAFIVSKGDKNPISDKTNKDEAIRISALLKTIYTINKNNFNPQTVGVIVPYRNQIALIRKEIKQLNIPALSDITIDTVERYQGSERDFIIYGFTVQKIYQLEFLTGNVFKDNGQTIDRKLNVVLTRARKQLFLIGNPQILSYNIIFQKLIKFIDNRQGVCDIPIEYFIQGKFSCSPADKTSVPDSRQKLNV</sequence>
<feature type="domain" description="DNA2/NAM7 helicase-like C-terminal" evidence="14">
    <location>
        <begin position="892"/>
        <end position="1105"/>
    </location>
</feature>
<dbReference type="GO" id="GO:0016787">
    <property type="term" value="F:hydrolase activity"/>
    <property type="evidence" value="ECO:0007669"/>
    <property type="project" value="UniProtKB-KW"/>
</dbReference>
<keyword evidence="6" id="KW-0347">Helicase</keyword>
<dbReference type="AlphaFoldDB" id="A0A495WH84"/>
<keyword evidence="5" id="KW-0378">Hydrolase</keyword>
<dbReference type="GO" id="GO:0004386">
    <property type="term" value="F:helicase activity"/>
    <property type="evidence" value="ECO:0007669"/>
    <property type="project" value="UniProtKB-KW"/>
</dbReference>
<dbReference type="GeneID" id="92927291"/>
<evidence type="ECO:0000313" key="15">
    <source>
        <dbReference type="EMBL" id="RKT61092.1"/>
    </source>
</evidence>
<evidence type="ECO:0000256" key="9">
    <source>
        <dbReference type="ARBA" id="ARBA00023014"/>
    </source>
</evidence>
<dbReference type="InterPro" id="IPR041679">
    <property type="entry name" value="DNA2/NAM7-like_C"/>
</dbReference>
<dbReference type="Pfam" id="PF13086">
    <property type="entry name" value="AAA_11"/>
    <property type="match status" value="1"/>
</dbReference>
<organism evidence="15 16">
    <name type="scientific">Coprobacter fastidiosus NSB1 = JCM 33896</name>
    <dbReference type="NCBI Taxonomy" id="1349822"/>
    <lineage>
        <taxon>Bacteria</taxon>
        <taxon>Pseudomonadati</taxon>
        <taxon>Bacteroidota</taxon>
        <taxon>Bacteroidia</taxon>
        <taxon>Bacteroidales</taxon>
        <taxon>Barnesiellaceae</taxon>
        <taxon>Coprobacter</taxon>
    </lineage>
</organism>
<evidence type="ECO:0000256" key="10">
    <source>
        <dbReference type="ARBA" id="ARBA00023125"/>
    </source>
</evidence>
<dbReference type="Proteomes" id="UP000269493">
    <property type="component" value="Unassembled WGS sequence"/>
</dbReference>
<comment type="caution">
    <text evidence="15">The sequence shown here is derived from an EMBL/GenBank/DDBJ whole genome shotgun (WGS) entry which is preliminary data.</text>
</comment>
<dbReference type="Pfam" id="PF08696">
    <property type="entry name" value="Dna2"/>
    <property type="match status" value="1"/>
</dbReference>
<dbReference type="PANTHER" id="PTHR10887:SF495">
    <property type="entry name" value="HELICASE SENATAXIN ISOFORM X1-RELATED"/>
    <property type="match status" value="1"/>
</dbReference>
<feature type="domain" description="DNA2/NAM7 helicase helicase" evidence="13">
    <location>
        <begin position="790"/>
        <end position="869"/>
    </location>
</feature>
<evidence type="ECO:0000256" key="11">
    <source>
        <dbReference type="ARBA" id="ARBA00023204"/>
    </source>
</evidence>
<dbReference type="EMBL" id="RBXN01000001">
    <property type="protein sequence ID" value="RKT61092.1"/>
    <property type="molecule type" value="Genomic_DNA"/>
</dbReference>
<proteinExistence type="predicted"/>
<dbReference type="SUPFAM" id="SSF52540">
    <property type="entry name" value="P-loop containing nucleoside triphosphate hydrolases"/>
    <property type="match status" value="1"/>
</dbReference>
<dbReference type="Gene3D" id="3.40.50.300">
    <property type="entry name" value="P-loop containing nucleotide triphosphate hydrolases"/>
    <property type="match status" value="2"/>
</dbReference>
<keyword evidence="10" id="KW-0238">DNA-binding</keyword>
<dbReference type="Pfam" id="PF13087">
    <property type="entry name" value="AAA_12"/>
    <property type="match status" value="1"/>
</dbReference>
<dbReference type="InterPro" id="IPR045055">
    <property type="entry name" value="DNA2/NAM7-like"/>
</dbReference>
<dbReference type="InterPro" id="IPR047187">
    <property type="entry name" value="SF1_C_Upf1"/>
</dbReference>
<evidence type="ECO:0000256" key="8">
    <source>
        <dbReference type="ARBA" id="ARBA00023004"/>
    </source>
</evidence>
<evidence type="ECO:0000259" key="14">
    <source>
        <dbReference type="Pfam" id="PF13087"/>
    </source>
</evidence>
<dbReference type="GO" id="GO:0006281">
    <property type="term" value="P:DNA repair"/>
    <property type="evidence" value="ECO:0007669"/>
    <property type="project" value="UniProtKB-KW"/>
</dbReference>
<dbReference type="GO" id="GO:0003677">
    <property type="term" value="F:DNA binding"/>
    <property type="evidence" value="ECO:0007669"/>
    <property type="project" value="UniProtKB-KW"/>
</dbReference>
<dbReference type="InterPro" id="IPR027417">
    <property type="entry name" value="P-loop_NTPase"/>
</dbReference>
<evidence type="ECO:0000313" key="16">
    <source>
        <dbReference type="Proteomes" id="UP000269493"/>
    </source>
</evidence>
<dbReference type="InterPro" id="IPR014808">
    <property type="entry name" value="DNA_replication_fac_Dna2_N"/>
</dbReference>
<dbReference type="GO" id="GO:0005524">
    <property type="term" value="F:ATP binding"/>
    <property type="evidence" value="ECO:0007669"/>
    <property type="project" value="UniProtKB-KW"/>
</dbReference>
<dbReference type="GO" id="GO:0046872">
    <property type="term" value="F:metal ion binding"/>
    <property type="evidence" value="ECO:0007669"/>
    <property type="project" value="UniProtKB-KW"/>
</dbReference>
<evidence type="ECO:0000256" key="2">
    <source>
        <dbReference type="ARBA" id="ARBA00022723"/>
    </source>
</evidence>
<keyword evidence="8" id="KW-0408">Iron</keyword>
<gene>
    <name evidence="15" type="ORF">BC742_0131</name>
</gene>
<evidence type="ECO:0000256" key="1">
    <source>
        <dbReference type="ARBA" id="ARBA00022722"/>
    </source>
</evidence>
<dbReference type="OrthoDB" id="9757917at2"/>
<accession>A0A495WH84</accession>
<evidence type="ECO:0000256" key="6">
    <source>
        <dbReference type="ARBA" id="ARBA00022806"/>
    </source>
</evidence>
<evidence type="ECO:0000259" key="13">
    <source>
        <dbReference type="Pfam" id="PF13086"/>
    </source>
</evidence>
<dbReference type="PANTHER" id="PTHR10887">
    <property type="entry name" value="DNA2/NAM7 HELICASE FAMILY"/>
    <property type="match status" value="1"/>
</dbReference>
<evidence type="ECO:0000256" key="4">
    <source>
        <dbReference type="ARBA" id="ARBA00022763"/>
    </source>
</evidence>
<dbReference type="RefSeq" id="WP_022599578.1">
    <property type="nucleotide sequence ID" value="NZ_KI440778.1"/>
</dbReference>
<evidence type="ECO:0000256" key="7">
    <source>
        <dbReference type="ARBA" id="ARBA00022840"/>
    </source>
</evidence>
<feature type="domain" description="DNA replication factor Dna2 N-terminal" evidence="12">
    <location>
        <begin position="219"/>
        <end position="333"/>
    </location>
</feature>
<name>A0A495WH84_9BACT</name>
<keyword evidence="7" id="KW-0067">ATP-binding</keyword>
<keyword evidence="4" id="KW-0227">DNA damage</keyword>
<keyword evidence="1" id="KW-0540">Nuclease</keyword>
<dbReference type="CDD" id="cd18808">
    <property type="entry name" value="SF1_C_Upf1"/>
    <property type="match status" value="1"/>
</dbReference>
<reference evidence="15 16" key="1">
    <citation type="submission" date="2018-10" db="EMBL/GenBank/DDBJ databases">
        <title>Genomic Encyclopedia of Archaeal and Bacterial Type Strains, Phase II (KMG-II): from individual species to whole genera.</title>
        <authorList>
            <person name="Goeker M."/>
        </authorList>
    </citation>
    <scope>NUCLEOTIDE SEQUENCE [LARGE SCALE GENOMIC DNA]</scope>
    <source>
        <strain evidence="15 16">NSB1</strain>
    </source>
</reference>
<evidence type="ECO:0000259" key="12">
    <source>
        <dbReference type="Pfam" id="PF08696"/>
    </source>
</evidence>
<keyword evidence="9" id="KW-0411">Iron-sulfur</keyword>
<dbReference type="GO" id="GO:0004518">
    <property type="term" value="F:nuclease activity"/>
    <property type="evidence" value="ECO:0007669"/>
    <property type="project" value="UniProtKB-KW"/>
</dbReference>
<dbReference type="GO" id="GO:0051536">
    <property type="term" value="F:iron-sulfur cluster binding"/>
    <property type="evidence" value="ECO:0007669"/>
    <property type="project" value="UniProtKB-KW"/>
</dbReference>
<evidence type="ECO:0000256" key="5">
    <source>
        <dbReference type="ARBA" id="ARBA00022801"/>
    </source>
</evidence>
<keyword evidence="2" id="KW-0479">Metal-binding</keyword>
<evidence type="ECO:0000256" key="3">
    <source>
        <dbReference type="ARBA" id="ARBA00022741"/>
    </source>
</evidence>
<dbReference type="InterPro" id="IPR041677">
    <property type="entry name" value="DNA2/NAM7_AAA_11"/>
</dbReference>
<protein>
    <submittedName>
        <fullName evidence="15">DNA replication factor Dna2</fullName>
    </submittedName>
</protein>
<keyword evidence="11" id="KW-0234">DNA repair</keyword>